<comment type="function">
    <text evidence="7">Required for the formation of a threonylcarbamoyl group on adenosine at position 37 (t(6)A37) in tRNAs that read codons beginning with adenine. Is involved in the transfer of the threonylcarbamoyl moiety of threonylcarbamoyl-AMP (TC-AMP) to the N6 group of A37, together with TsaE and TsaB. TsaD likely plays a direct catalytic role in this reaction.</text>
</comment>
<evidence type="ECO:0000256" key="2">
    <source>
        <dbReference type="ARBA" id="ARBA00022694"/>
    </source>
</evidence>
<organism evidence="9 10">
    <name type="scientific">Svornostia abyssi</name>
    <dbReference type="NCBI Taxonomy" id="2898438"/>
    <lineage>
        <taxon>Bacteria</taxon>
        <taxon>Bacillati</taxon>
        <taxon>Actinomycetota</taxon>
        <taxon>Thermoleophilia</taxon>
        <taxon>Solirubrobacterales</taxon>
        <taxon>Baekduiaceae</taxon>
        <taxon>Svornostia</taxon>
    </lineage>
</organism>
<dbReference type="InterPro" id="IPR022450">
    <property type="entry name" value="TsaD"/>
</dbReference>
<feature type="binding site" evidence="7">
    <location>
        <position position="271"/>
    </location>
    <ligand>
        <name>substrate</name>
    </ligand>
</feature>
<evidence type="ECO:0000256" key="5">
    <source>
        <dbReference type="ARBA" id="ARBA00023315"/>
    </source>
</evidence>
<dbReference type="PRINTS" id="PR00789">
    <property type="entry name" value="OSIALOPTASE"/>
</dbReference>
<evidence type="ECO:0000256" key="1">
    <source>
        <dbReference type="ARBA" id="ARBA00022679"/>
    </source>
</evidence>
<dbReference type="CDD" id="cd24133">
    <property type="entry name" value="ASKHA_NBD_TsaD_bac"/>
    <property type="match status" value="1"/>
</dbReference>
<gene>
    <name evidence="7 9" type="primary">tsaD</name>
    <name evidence="9" type="ORF">LRS13_19050</name>
</gene>
<feature type="binding site" evidence="7">
    <location>
        <position position="109"/>
    </location>
    <ligand>
        <name>Fe cation</name>
        <dbReference type="ChEBI" id="CHEBI:24875"/>
    </ligand>
</feature>
<accession>A0ABY5PDS7</accession>
<evidence type="ECO:0000256" key="4">
    <source>
        <dbReference type="ARBA" id="ARBA00023004"/>
    </source>
</evidence>
<keyword evidence="2 7" id="KW-0819">tRNA processing</keyword>
<proteinExistence type="inferred from homology"/>
<dbReference type="InterPro" id="IPR043129">
    <property type="entry name" value="ATPase_NBD"/>
</dbReference>
<evidence type="ECO:0000256" key="3">
    <source>
        <dbReference type="ARBA" id="ARBA00022723"/>
    </source>
</evidence>
<name>A0ABY5PDS7_9ACTN</name>
<keyword evidence="7" id="KW-0963">Cytoplasm</keyword>
<dbReference type="NCBIfam" id="TIGR03723">
    <property type="entry name" value="T6A_TsaD_YgjD"/>
    <property type="match status" value="1"/>
</dbReference>
<comment type="subcellular location">
    <subcellularLocation>
        <location evidence="7">Cytoplasm</location>
    </subcellularLocation>
</comment>
<feature type="binding site" evidence="7">
    <location>
        <position position="113"/>
    </location>
    <ligand>
        <name>Fe cation</name>
        <dbReference type="ChEBI" id="CHEBI:24875"/>
    </ligand>
</feature>
<evidence type="ECO:0000256" key="6">
    <source>
        <dbReference type="ARBA" id="ARBA00048117"/>
    </source>
</evidence>
<sequence length="329" mass="34022">MILALETSCDDTCAAVLRDDGTIASNVISSQGIHDRYGGVVPEVASRHHLELVNAVVGDALRQADTDLDGIDLVAVTQGPGLVGALLVGIVTAKAIAATRGLPLAPVDHLQGHVAANFVGPDPFEPPFVCLLASGGHTLLARVEEYDGFEVLGRTLDDAAGEAFDKGARMLGLPYPGGPALERLAADGDPEAFTFPTAKNVAGLDSSFSGLKTSLLYAIRDLGEEETARRAADLAASYQSAIVRALVDRCERALDQTGLDRLTLGGGVAANGPLRAAAERLGANLHVPDRALCTDNAAMIASAARFVAPVAHPGYLQLDAYASGERALA</sequence>
<dbReference type="EMBL" id="CP088295">
    <property type="protein sequence ID" value="UUY02763.1"/>
    <property type="molecule type" value="Genomic_DNA"/>
</dbReference>
<dbReference type="RefSeq" id="WP_353863286.1">
    <property type="nucleotide sequence ID" value="NZ_CP088295.1"/>
</dbReference>
<dbReference type="PANTHER" id="PTHR11735">
    <property type="entry name" value="TRNA N6-ADENOSINE THREONYLCARBAMOYLTRANSFERASE"/>
    <property type="match status" value="1"/>
</dbReference>
<dbReference type="PANTHER" id="PTHR11735:SF6">
    <property type="entry name" value="TRNA N6-ADENOSINE THREONYLCARBAMOYLTRANSFERASE, MITOCHONDRIAL"/>
    <property type="match status" value="1"/>
</dbReference>
<dbReference type="InterPro" id="IPR000905">
    <property type="entry name" value="Gcp-like_dom"/>
</dbReference>
<dbReference type="InterPro" id="IPR017861">
    <property type="entry name" value="KAE1/TsaD"/>
</dbReference>
<keyword evidence="1 7" id="KW-0808">Transferase</keyword>
<keyword evidence="10" id="KW-1185">Reference proteome</keyword>
<dbReference type="Gene3D" id="3.30.420.40">
    <property type="match status" value="2"/>
</dbReference>
<dbReference type="SUPFAM" id="SSF53067">
    <property type="entry name" value="Actin-like ATPase domain"/>
    <property type="match status" value="1"/>
</dbReference>
<evidence type="ECO:0000313" key="10">
    <source>
        <dbReference type="Proteomes" id="UP001058860"/>
    </source>
</evidence>
<dbReference type="Proteomes" id="UP001058860">
    <property type="component" value="Chromosome"/>
</dbReference>
<comment type="similarity">
    <text evidence="7">Belongs to the KAE1 / TsaD family.</text>
</comment>
<evidence type="ECO:0000259" key="8">
    <source>
        <dbReference type="Pfam" id="PF00814"/>
    </source>
</evidence>
<dbReference type="GO" id="GO:0061711">
    <property type="term" value="F:tRNA N(6)-L-threonylcarbamoyladenine synthase activity"/>
    <property type="evidence" value="ECO:0007669"/>
    <property type="project" value="UniProtKB-EC"/>
</dbReference>
<dbReference type="HAMAP" id="MF_01445">
    <property type="entry name" value="TsaD"/>
    <property type="match status" value="1"/>
</dbReference>
<feature type="binding site" evidence="7">
    <location>
        <position position="178"/>
    </location>
    <ligand>
        <name>substrate</name>
    </ligand>
</feature>
<evidence type="ECO:0000313" key="9">
    <source>
        <dbReference type="EMBL" id="UUY02763.1"/>
    </source>
</evidence>
<dbReference type="NCBIfam" id="TIGR00329">
    <property type="entry name" value="gcp_kae1"/>
    <property type="match status" value="1"/>
</dbReference>
<feature type="binding site" evidence="7">
    <location>
        <begin position="132"/>
        <end position="136"/>
    </location>
    <ligand>
        <name>substrate</name>
    </ligand>
</feature>
<feature type="binding site" evidence="7">
    <location>
        <position position="295"/>
    </location>
    <ligand>
        <name>Fe cation</name>
        <dbReference type="ChEBI" id="CHEBI:24875"/>
    </ligand>
</feature>
<feature type="domain" description="Gcp-like" evidence="8">
    <location>
        <begin position="23"/>
        <end position="301"/>
    </location>
</feature>
<protein>
    <recommendedName>
        <fullName evidence="7">tRNA N6-adenosine threonylcarbamoyltransferase</fullName>
        <ecNumber evidence="7">2.3.1.234</ecNumber>
    </recommendedName>
    <alternativeName>
        <fullName evidence="7">N6-L-threonylcarbamoyladenine synthase</fullName>
        <shortName evidence="7">t(6)A synthase</shortName>
    </alternativeName>
    <alternativeName>
        <fullName evidence="7">t(6)A37 threonylcarbamoyladenosine biosynthesis protein TsaD</fullName>
    </alternativeName>
    <alternativeName>
        <fullName evidence="7">tRNA threonylcarbamoyladenosine biosynthesis protein TsaD</fullName>
    </alternativeName>
</protein>
<comment type="cofactor">
    <cofactor evidence="7">
        <name>Fe(2+)</name>
        <dbReference type="ChEBI" id="CHEBI:29033"/>
    </cofactor>
    <text evidence="7">Binds 1 Fe(2+) ion per subunit.</text>
</comment>
<keyword evidence="5 7" id="KW-0012">Acyltransferase</keyword>
<evidence type="ECO:0000256" key="7">
    <source>
        <dbReference type="HAMAP-Rule" id="MF_01445"/>
    </source>
</evidence>
<comment type="catalytic activity">
    <reaction evidence="6 7">
        <text>L-threonylcarbamoyladenylate + adenosine(37) in tRNA = N(6)-L-threonylcarbamoyladenosine(37) in tRNA + AMP + H(+)</text>
        <dbReference type="Rhea" id="RHEA:37059"/>
        <dbReference type="Rhea" id="RHEA-COMP:10162"/>
        <dbReference type="Rhea" id="RHEA-COMP:10163"/>
        <dbReference type="ChEBI" id="CHEBI:15378"/>
        <dbReference type="ChEBI" id="CHEBI:73682"/>
        <dbReference type="ChEBI" id="CHEBI:74411"/>
        <dbReference type="ChEBI" id="CHEBI:74418"/>
        <dbReference type="ChEBI" id="CHEBI:456215"/>
        <dbReference type="EC" id="2.3.1.234"/>
    </reaction>
</comment>
<dbReference type="Pfam" id="PF00814">
    <property type="entry name" value="TsaD"/>
    <property type="match status" value="1"/>
</dbReference>
<dbReference type="EC" id="2.3.1.234" evidence="7"/>
<keyword evidence="4 7" id="KW-0408">Iron</keyword>
<feature type="binding site" evidence="7">
    <location>
        <position position="182"/>
    </location>
    <ligand>
        <name>substrate</name>
    </ligand>
</feature>
<feature type="binding site" evidence="7">
    <location>
        <position position="165"/>
    </location>
    <ligand>
        <name>substrate</name>
    </ligand>
</feature>
<reference evidence="10" key="1">
    <citation type="submission" date="2021-11" db="EMBL/GenBank/DDBJ databases">
        <title>Cultivation dependent microbiological survey of springs from the worlds oldest radium mine currently devoted to the extraction of radon-saturated water.</title>
        <authorList>
            <person name="Kapinusova G."/>
            <person name="Smrhova T."/>
            <person name="Strejcek M."/>
            <person name="Suman J."/>
            <person name="Jani K."/>
            <person name="Pajer P."/>
            <person name="Uhlik O."/>
        </authorList>
    </citation>
    <scope>NUCLEOTIDE SEQUENCE [LARGE SCALE GENOMIC DNA]</scope>
    <source>
        <strain evidence="10">J379</strain>
    </source>
</reference>
<keyword evidence="3 7" id="KW-0479">Metal-binding</keyword>